<comment type="similarity">
    <text evidence="2">Belongs to the DoxX family.</text>
</comment>
<feature type="transmembrane region" description="Helical" evidence="7">
    <location>
        <begin position="76"/>
        <end position="93"/>
    </location>
</feature>
<dbReference type="InterPro" id="IPR051907">
    <property type="entry name" value="DoxX-like_oxidoreductase"/>
</dbReference>
<proteinExistence type="inferred from homology"/>
<feature type="transmembrane region" description="Helical" evidence="7">
    <location>
        <begin position="113"/>
        <end position="133"/>
    </location>
</feature>
<dbReference type="GO" id="GO:0005886">
    <property type="term" value="C:plasma membrane"/>
    <property type="evidence" value="ECO:0007669"/>
    <property type="project" value="UniProtKB-SubCell"/>
</dbReference>
<keyword evidence="3" id="KW-1003">Cell membrane</keyword>
<evidence type="ECO:0000256" key="3">
    <source>
        <dbReference type="ARBA" id="ARBA00022475"/>
    </source>
</evidence>
<sequence>MMNKVFKTDNSISPTILRYSLGIVMLPHGYHKITNISSTIEHLIQDYDLSPILALPIVIIEFFASLLLLVGFASRIMAFLIFTVMAGAIPYHWGNGFFMNWFGNQQGEGFEYHLLALGIALAIMVLGGGRYSLDAKIVQKSQKGKTIEC</sequence>
<evidence type="ECO:0000256" key="4">
    <source>
        <dbReference type="ARBA" id="ARBA00022692"/>
    </source>
</evidence>
<dbReference type="Proteomes" id="UP000429785">
    <property type="component" value="Unassembled WGS sequence"/>
</dbReference>
<dbReference type="EMBL" id="WELG01000001">
    <property type="protein sequence ID" value="KAB7530240.1"/>
    <property type="molecule type" value="Genomic_DNA"/>
</dbReference>
<evidence type="ECO:0000313" key="9">
    <source>
        <dbReference type="Proteomes" id="UP000429785"/>
    </source>
</evidence>
<dbReference type="PANTHER" id="PTHR33452">
    <property type="entry name" value="OXIDOREDUCTASE CATD-RELATED"/>
    <property type="match status" value="1"/>
</dbReference>
<reference evidence="8 9" key="1">
    <citation type="submission" date="2019-10" db="EMBL/GenBank/DDBJ databases">
        <title>Muricauda olearia CL-SS4 JCM15563 genome.</title>
        <authorList>
            <person name="Liu L."/>
        </authorList>
    </citation>
    <scope>NUCLEOTIDE SEQUENCE [LARGE SCALE GENOMIC DNA]</scope>
    <source>
        <strain evidence="8 9">CL-SS4</strain>
    </source>
</reference>
<evidence type="ECO:0000313" key="8">
    <source>
        <dbReference type="EMBL" id="KAB7530240.1"/>
    </source>
</evidence>
<feature type="transmembrane region" description="Helical" evidence="7">
    <location>
        <begin position="50"/>
        <end position="69"/>
    </location>
</feature>
<keyword evidence="4 7" id="KW-0812">Transmembrane</keyword>
<dbReference type="RefSeq" id="WP_152130173.1">
    <property type="nucleotide sequence ID" value="NZ_WELG01000001.1"/>
</dbReference>
<evidence type="ECO:0000256" key="7">
    <source>
        <dbReference type="SAM" id="Phobius"/>
    </source>
</evidence>
<accession>A0A6I1E2V7</accession>
<dbReference type="Pfam" id="PF07681">
    <property type="entry name" value="DoxX"/>
    <property type="match status" value="1"/>
</dbReference>
<dbReference type="InterPro" id="IPR032808">
    <property type="entry name" value="DoxX"/>
</dbReference>
<evidence type="ECO:0000256" key="2">
    <source>
        <dbReference type="ARBA" id="ARBA00006679"/>
    </source>
</evidence>
<keyword evidence="6 7" id="KW-0472">Membrane</keyword>
<keyword evidence="5 7" id="KW-1133">Transmembrane helix</keyword>
<protein>
    <submittedName>
        <fullName evidence="8">DoxX family membrane protein</fullName>
    </submittedName>
</protein>
<evidence type="ECO:0000256" key="1">
    <source>
        <dbReference type="ARBA" id="ARBA00004651"/>
    </source>
</evidence>
<name>A0A6I1E2V7_9FLAO</name>
<comment type="subcellular location">
    <subcellularLocation>
        <location evidence="1">Cell membrane</location>
        <topology evidence="1">Multi-pass membrane protein</topology>
    </subcellularLocation>
</comment>
<dbReference type="PANTHER" id="PTHR33452:SF1">
    <property type="entry name" value="INNER MEMBRANE PROTEIN YPHA-RELATED"/>
    <property type="match status" value="1"/>
</dbReference>
<organism evidence="8 9">
    <name type="scientific">Flagellimonas olearia</name>
    <dbReference type="NCBI Taxonomy" id="552546"/>
    <lineage>
        <taxon>Bacteria</taxon>
        <taxon>Pseudomonadati</taxon>
        <taxon>Bacteroidota</taxon>
        <taxon>Flavobacteriia</taxon>
        <taxon>Flavobacteriales</taxon>
        <taxon>Flavobacteriaceae</taxon>
        <taxon>Flagellimonas</taxon>
    </lineage>
</organism>
<evidence type="ECO:0000256" key="6">
    <source>
        <dbReference type="ARBA" id="ARBA00023136"/>
    </source>
</evidence>
<dbReference type="OrthoDB" id="346004at2"/>
<gene>
    <name evidence="8" type="ORF">F8C76_01650</name>
</gene>
<comment type="caution">
    <text evidence="8">The sequence shown here is derived from an EMBL/GenBank/DDBJ whole genome shotgun (WGS) entry which is preliminary data.</text>
</comment>
<dbReference type="AlphaFoldDB" id="A0A6I1E2V7"/>
<evidence type="ECO:0000256" key="5">
    <source>
        <dbReference type="ARBA" id="ARBA00022989"/>
    </source>
</evidence>